<keyword evidence="1" id="KW-0732">Signal</keyword>
<evidence type="ECO:0000313" key="2">
    <source>
        <dbReference type="EMBL" id="GAD55034.1"/>
    </source>
</evidence>
<dbReference type="STRING" id="1337093.MBELCI_1086"/>
<dbReference type="EMBL" id="BATB01000009">
    <property type="protein sequence ID" value="GAD55034.1"/>
    <property type="molecule type" value="Genomic_DNA"/>
</dbReference>
<dbReference type="InterPro" id="IPR006311">
    <property type="entry name" value="TAT_signal"/>
</dbReference>
<protein>
    <submittedName>
        <fullName evidence="2">Uncharacterized protein</fullName>
    </submittedName>
</protein>
<keyword evidence="3" id="KW-1185">Reference proteome</keyword>
<gene>
    <name evidence="2" type="ORF">MBELCI_1086</name>
</gene>
<evidence type="ECO:0000256" key="1">
    <source>
        <dbReference type="SAM" id="SignalP"/>
    </source>
</evidence>
<proteinExistence type="predicted"/>
<evidence type="ECO:0000313" key="3">
    <source>
        <dbReference type="Proteomes" id="UP000016566"/>
    </source>
</evidence>
<accession>U3ABJ1</accession>
<sequence>MISTPSAITRRRLLTGAAALSVLPACAARVPTSAAPVSEQEIGGVPLSQIVDGYGLIEDAATGCRRCRRNTSRASIVAPMCPIAAMNPLA</sequence>
<reference evidence="2" key="1">
    <citation type="journal article" date="2013" name="Genome Announc.">
        <title>Draft Genome Sequence of Loktanella cinnabarina LL-001T, Isolated from Deep-Sea Floor Sediment.</title>
        <authorList>
            <person name="Nishi S."/>
            <person name="Tsubouchi T."/>
            <person name="Takaki Y."/>
            <person name="Koyanagi R."/>
            <person name="Satoh N."/>
            <person name="Maruyama T."/>
            <person name="Hatada Y."/>
        </authorList>
    </citation>
    <scope>NUCLEOTIDE SEQUENCE [LARGE SCALE GENOMIC DNA]</scope>
    <source>
        <strain evidence="2">LL-001</strain>
    </source>
</reference>
<dbReference type="Proteomes" id="UP000016566">
    <property type="component" value="Unassembled WGS sequence"/>
</dbReference>
<feature type="signal peptide" evidence="1">
    <location>
        <begin position="1"/>
        <end position="27"/>
    </location>
</feature>
<comment type="caution">
    <text evidence="2">The sequence shown here is derived from an EMBL/GenBank/DDBJ whole genome shotgun (WGS) entry which is preliminary data.</text>
</comment>
<feature type="chain" id="PRO_5004637660" evidence="1">
    <location>
        <begin position="28"/>
        <end position="90"/>
    </location>
</feature>
<organism evidence="2 3">
    <name type="scientific">Limimaricola cinnabarinus LL-001</name>
    <dbReference type="NCBI Taxonomy" id="1337093"/>
    <lineage>
        <taxon>Bacteria</taxon>
        <taxon>Pseudomonadati</taxon>
        <taxon>Pseudomonadota</taxon>
        <taxon>Alphaproteobacteria</taxon>
        <taxon>Rhodobacterales</taxon>
        <taxon>Paracoccaceae</taxon>
        <taxon>Limimaricola</taxon>
    </lineage>
</organism>
<dbReference type="PROSITE" id="PS51318">
    <property type="entry name" value="TAT"/>
    <property type="match status" value="1"/>
</dbReference>
<name>U3ABJ1_9RHOB</name>
<dbReference type="AlphaFoldDB" id="U3ABJ1"/>